<dbReference type="EMBL" id="HBUF01380943">
    <property type="protein sequence ID" value="CAG6730212.1"/>
    <property type="molecule type" value="Transcribed_RNA"/>
</dbReference>
<dbReference type="EMBL" id="HBUF01550152">
    <property type="protein sequence ID" value="CAG6758669.1"/>
    <property type="molecule type" value="Transcribed_RNA"/>
</dbReference>
<dbReference type="EMBL" id="HBUF01228604">
    <property type="protein sequence ID" value="CAG6672440.1"/>
    <property type="molecule type" value="Transcribed_RNA"/>
</dbReference>
<dbReference type="EMBL" id="HBUF01380942">
    <property type="protein sequence ID" value="CAG6730210.1"/>
    <property type="molecule type" value="Transcribed_RNA"/>
</dbReference>
<organism evidence="1">
    <name type="scientific">Cacopsylla melanoneura</name>
    <dbReference type="NCBI Taxonomy" id="428564"/>
    <lineage>
        <taxon>Eukaryota</taxon>
        <taxon>Metazoa</taxon>
        <taxon>Ecdysozoa</taxon>
        <taxon>Arthropoda</taxon>
        <taxon>Hexapoda</taxon>
        <taxon>Insecta</taxon>
        <taxon>Pterygota</taxon>
        <taxon>Neoptera</taxon>
        <taxon>Paraneoptera</taxon>
        <taxon>Hemiptera</taxon>
        <taxon>Sternorrhyncha</taxon>
        <taxon>Psylloidea</taxon>
        <taxon>Psyllidae</taxon>
        <taxon>Psyllinae</taxon>
        <taxon>Cacopsylla</taxon>
    </lineage>
</organism>
<protein>
    <submittedName>
        <fullName evidence="1">Uncharacterized protein</fullName>
    </submittedName>
</protein>
<dbReference type="AlphaFoldDB" id="A0A8D8VNS4"/>
<dbReference type="EMBL" id="HBUF01550153">
    <property type="protein sequence ID" value="CAG6758671.1"/>
    <property type="molecule type" value="Transcribed_RNA"/>
</dbReference>
<name>A0A8D8VNS4_9HEMI</name>
<dbReference type="EMBL" id="HBUF01228605">
    <property type="protein sequence ID" value="CAG6672442.1"/>
    <property type="molecule type" value="Transcribed_RNA"/>
</dbReference>
<dbReference type="EMBL" id="HBUF01069641">
    <property type="protein sequence ID" value="CAG6629071.1"/>
    <property type="molecule type" value="Transcribed_RNA"/>
</dbReference>
<sequence length="131" mass="15217">MITRHISKRRASLRSCASTTTWVAFIITWPNPTCLVSSSTKLYKRTWNCTRNTPSLTPMSRCRVAHCTCLPTTRRLNLCTIWASVSFTGENQCRHLNTSPRRFRCTTTTHDSGYDWPSAVLWRTSREMQWI</sequence>
<dbReference type="EMBL" id="HBUF01069640">
    <property type="protein sequence ID" value="CAG6629069.1"/>
    <property type="molecule type" value="Transcribed_RNA"/>
</dbReference>
<proteinExistence type="predicted"/>
<evidence type="ECO:0000313" key="1">
    <source>
        <dbReference type="EMBL" id="CAG6629073.1"/>
    </source>
</evidence>
<dbReference type="EMBL" id="HBUF01069642">
    <property type="protein sequence ID" value="CAG6629073.1"/>
    <property type="molecule type" value="Transcribed_RNA"/>
</dbReference>
<accession>A0A8D8VNS4</accession>
<dbReference type="EMBL" id="HBUF01550151">
    <property type="protein sequence ID" value="CAG6758667.1"/>
    <property type="molecule type" value="Transcribed_RNA"/>
</dbReference>
<reference evidence="1" key="1">
    <citation type="submission" date="2021-05" db="EMBL/GenBank/DDBJ databases">
        <authorList>
            <person name="Alioto T."/>
            <person name="Alioto T."/>
            <person name="Gomez Garrido J."/>
        </authorList>
    </citation>
    <scope>NUCLEOTIDE SEQUENCE</scope>
</reference>